<sequence length="187" mass="20710">MRTRDVTPVLKALGWKAYTDEVGDKYTHYELSDRVVEIIYSVRRGLDHQDFRAMLSVSTDAFSIAYKRIDNETGTYAPLIVAWKGLDIRASEILEDHVRQASEEAIAWAKEQDLAAGLQKHAALPTTAPGTGPVLHLAALAVLRDVTKLKSYQASWAAGDRLGFVPYVTKDYIDRAVSLAEEFVTGA</sequence>
<dbReference type="RefSeq" id="WP_013844049.1">
    <property type="nucleotide sequence ID" value="NZ_CP021808.1"/>
</dbReference>
<dbReference type="AlphaFoldDB" id="A0AAW9U0V2"/>
<protein>
    <submittedName>
        <fullName evidence="1">Uncharacterized protein</fullName>
    </submittedName>
</protein>
<reference evidence="1 2" key="1">
    <citation type="journal article" date="2013" name="Genome Biol.">
        <title>Comparative genomics of the core and accessory genomes of 48 Sinorhizobium strains comprising five genospecies.</title>
        <authorList>
            <person name="Sugawara M."/>
            <person name="Epstein B."/>
            <person name="Badgley B.D."/>
            <person name="Unno T."/>
            <person name="Xu L."/>
            <person name="Reese J."/>
            <person name="Gyaneshwar P."/>
            <person name="Denny R."/>
            <person name="Mudge J."/>
            <person name="Bharti A.K."/>
            <person name="Farmer A.D."/>
            <person name="May G.D."/>
            <person name="Woodward J.E."/>
            <person name="Medigue C."/>
            <person name="Vallenet D."/>
            <person name="Lajus A."/>
            <person name="Rouy Z."/>
            <person name="Martinez-Vaz B."/>
            <person name="Tiffin P."/>
            <person name="Young N.D."/>
            <person name="Sadowsky M.J."/>
        </authorList>
    </citation>
    <scope>NUCLEOTIDE SEQUENCE [LARGE SCALE GENOMIC DNA]</scope>
    <source>
        <strain evidence="1 2">N6B1</strain>
    </source>
</reference>
<evidence type="ECO:0000313" key="2">
    <source>
        <dbReference type="Proteomes" id="UP000429484"/>
    </source>
</evidence>
<dbReference type="InterPro" id="IPR054259">
    <property type="entry name" value="DUF6990"/>
</dbReference>
<dbReference type="Proteomes" id="UP000429484">
    <property type="component" value="Unassembled WGS sequence"/>
</dbReference>
<gene>
    <name evidence="1" type="ORF">GHK53_36520</name>
</gene>
<comment type="caution">
    <text evidence="1">The sequence shown here is derived from an EMBL/GenBank/DDBJ whole genome shotgun (WGS) entry which is preliminary data.</text>
</comment>
<accession>A0AAW9U0V2</accession>
<organism evidence="1 2">
    <name type="scientific">Rhizobium meliloti</name>
    <name type="common">Ensifer meliloti</name>
    <name type="synonym">Sinorhizobium meliloti</name>
    <dbReference type="NCBI Taxonomy" id="382"/>
    <lineage>
        <taxon>Bacteria</taxon>
        <taxon>Pseudomonadati</taxon>
        <taxon>Pseudomonadota</taxon>
        <taxon>Alphaproteobacteria</taxon>
        <taxon>Hyphomicrobiales</taxon>
        <taxon>Rhizobiaceae</taxon>
        <taxon>Sinorhizobium/Ensifer group</taxon>
        <taxon>Sinorhizobium</taxon>
    </lineage>
</organism>
<evidence type="ECO:0000313" key="1">
    <source>
        <dbReference type="EMBL" id="MQW38095.1"/>
    </source>
</evidence>
<name>A0AAW9U0V2_RHIML</name>
<dbReference type="Pfam" id="PF22499">
    <property type="entry name" value="DUF6990"/>
    <property type="match status" value="1"/>
</dbReference>
<proteinExistence type="predicted"/>
<dbReference type="EMBL" id="WISR01000294">
    <property type="protein sequence ID" value="MQW38095.1"/>
    <property type="molecule type" value="Genomic_DNA"/>
</dbReference>